<protein>
    <submittedName>
        <fullName evidence="1">Uncharacterized protein</fullName>
    </submittedName>
</protein>
<dbReference type="Proteomes" id="UP001597118">
    <property type="component" value="Unassembled WGS sequence"/>
</dbReference>
<sequence>MKGPKYNNLLALFLTVLLNITGFSVAQLKAQTDFPVVNATLTLIPPYSPYYSDYSGINAGKVLLVLQNTGAISQQVKLLATLTGDNGITISTKADYVPLNPITLNPYETKQLNGLALKDIFDLNSLDIKGIDKNKLITSSRLPEGNYTLCVRVSNGRPGTAIGSGTMITGPGCASLTISYPDAPILINPLNAISIAATTPQSVIFNWVNTTTVPMGTQYQFQLAEMPALVKADPNQILNASSFPLINRTLTSTSYVLSPSDPPLKPNTTYAWRIKAIDPLGNIIFKNDGFSAAGIFTYGKIEEAPQLISPANDMILKAADNASLAFLWSKTNYINPINYTLQVVEVPASATNTAVLFSKNSFLFNKTLNQNQYLQTSKDFTLVDGKKYAWRVKATINDNSLSFDNDGWSSIYTFSYTSAIQNTEGLAKAPQISSPKTGSTYQQLANNMQPLISIGWDAVKGLSYPLNYEVKIISIPKGITLNEAVSANMVIFSKKTNGTSLNFNPNTDLTKSDITAGGLIAGSAYAVLVTAFPADTGWYYAEQKKLLAEGKPALSRIENNGQSLPVSFTYTEEEKTIVNTPVSSSVTGRLYYRYKDVGEKPKETNLAFPQVTTKAITGIAGTIYQDSYDNDKFPDVAAINRFPMVSPTGNKQYPLKNVMLNLVYVIYKSNSKNPTKFTEITLLDQLDYNNEQLPLNGLKIPYNTLISTTKAKVDGSYAFTFPADKKFGYIGSQNGYSYFGAAKLIVGENWYYISSNPNLMSAETSYYTSPDLIVFPKSGKTTTVADDIVFVKSYNVEVTVSASKNIEKQSITAGNGIPNYEVQITETQVPVQIKAGVNDILSIPTNFTSFKDNPETIPVEANADSYAQSNNGITDIAKTNANGMATFKNLLLAHTHKAVAVNNPFDGTVTYKTTSSDAIGNKQQVDMTGLIAPFNSDFEVSTGKVSLPVEPQKPEIYLRAVTIQNGIPQGIPSVQVQMISIDLKTNLAKVDNGITNENGYFKLTDINENAKWYIILSKTGFKNKEIAAGQQILPGERFPATVEQEMEGAGKLSGYIVNEKNEPVSCNIRVGSGPYIKNDKTGYFNISNVPTGMQSIELVPTVDNYFAEKLNLVNIKADGSISKISNILNNTDGKIVLKEKLHRVQFKVIDEDGKPIDKAKITIGNMSRLLYLTQSTGLTNEIALANTDDEFKISVTANGYVKYDDYKIIPLSKTATLINIVLKTGQTITGTVVDAKTKKPVANARVYTITGTNADGEVQTETYTDANGNYTLNNVESNVGFISVTSGGGSVQALSAPRMSTTISIQGNLPVKVYAVKSGNEAYILQEQMSKGTSAIGKSTANFELTTLNAKAEIWGIPIEVSSINTTAQATSLKGSFVKIPGNNTFKPADSTLKLPFNALAVRLIQGTTGTTIEPLNEKVPLELTAYKVIAFNDYNFEVLGTDAANSLQKLNIEKNGGNGVLKGYITSKLSFNFSYQYSGMFLLNIPVGTRLPNGQLITIATTLLPVLYANRGSQPVTSYNLMALYGKSDFQIHNFPAQLTSGTFDKTAFYLDASVNLQIPLVGINTIQAGQIKISRNNIEWNQYTGEINIPLEKWTIKGKGLAYDINQGGFKVINGVLATDLPQVTLNNIMLMPKAIDLGSINLNGNEALTLGGVVPLNIRPNAKLTLSYDDAAPFDQKPHYRLNLSGIENTVVAYAGNLPGLSGQTIDVRIFSAYSDAKHTTLILDEKKLNYYNVVSQTLSGIEVGNNFFTLIGNSDINIPGANNNITSRFKFAKDNGTVNLSVDKLPIEIEAAGKVRFEADKFTLSLNNLTAEGKVLIYKNSLADAIPGLRGRLNKTTTATQNTIIMNFLDNQEIIMGDKSLSIVSGGTKVVNNIWNNLKFTGRPKNYIIAGKNLLEKGNDEIDFEIKGGIETDKNSNKAIKLSDISTPFGDLSLAFDFENKIFQGALAFSGQNFPLGPVIVHAGTVDLQMDSKGFVLVGAITNAEVSALPAAIFGGFQSGIALGYYNGALPGYMKNKLLNVTLYNELPSTFNTGLKGFYVNVMKTLGKDDFPHLPGPSLNSIPIVGVFVPVFDFSAGIDLYAYLNGTEISIGGKAFAQASCYYDLQLCTIGLSGGTNGNFNMKFNSSEGLTGNLLFGINGRINYCVGSLGIGLDLNMTKDKDKFTFKPSLR</sequence>
<dbReference type="InterPro" id="IPR013783">
    <property type="entry name" value="Ig-like_fold"/>
</dbReference>
<dbReference type="EMBL" id="JBHUDG010000050">
    <property type="protein sequence ID" value="MFD1631701.1"/>
    <property type="molecule type" value="Genomic_DNA"/>
</dbReference>
<dbReference type="Gene3D" id="2.60.40.1120">
    <property type="entry name" value="Carboxypeptidase-like, regulatory domain"/>
    <property type="match status" value="1"/>
</dbReference>
<evidence type="ECO:0000313" key="2">
    <source>
        <dbReference type="Proteomes" id="UP001597118"/>
    </source>
</evidence>
<accession>A0ABW4IJA0</accession>
<comment type="caution">
    <text evidence="1">The sequence shown here is derived from an EMBL/GenBank/DDBJ whole genome shotgun (WGS) entry which is preliminary data.</text>
</comment>
<evidence type="ECO:0000313" key="1">
    <source>
        <dbReference type="EMBL" id="MFD1631701.1"/>
    </source>
</evidence>
<reference evidence="2" key="1">
    <citation type="journal article" date="2019" name="Int. J. Syst. Evol. Microbiol.">
        <title>The Global Catalogue of Microorganisms (GCM) 10K type strain sequencing project: providing services to taxonomists for standard genome sequencing and annotation.</title>
        <authorList>
            <consortium name="The Broad Institute Genomics Platform"/>
            <consortium name="The Broad Institute Genome Sequencing Center for Infectious Disease"/>
            <person name="Wu L."/>
            <person name="Ma J."/>
        </authorList>
    </citation>
    <scope>NUCLEOTIDE SEQUENCE [LARGE SCALE GENOMIC DNA]</scope>
    <source>
        <strain evidence="2">CCUG 53762</strain>
    </source>
</reference>
<dbReference type="Gene3D" id="2.60.40.10">
    <property type="entry name" value="Immunoglobulins"/>
    <property type="match status" value="1"/>
</dbReference>
<proteinExistence type="predicted"/>
<keyword evidence="2" id="KW-1185">Reference proteome</keyword>
<gene>
    <name evidence="1" type="ORF">ACFSAH_17640</name>
</gene>
<name>A0ABW4IJA0_9SPHI</name>
<dbReference type="RefSeq" id="WP_379664068.1">
    <property type="nucleotide sequence ID" value="NZ_JBHUDG010000050.1"/>
</dbReference>
<dbReference type="InterPro" id="IPR008969">
    <property type="entry name" value="CarboxyPept-like_regulatory"/>
</dbReference>
<dbReference type="SUPFAM" id="SSF49464">
    <property type="entry name" value="Carboxypeptidase regulatory domain-like"/>
    <property type="match status" value="1"/>
</dbReference>
<organism evidence="1 2">
    <name type="scientific">Pseudopedobacter beijingensis</name>
    <dbReference type="NCBI Taxonomy" id="1207056"/>
    <lineage>
        <taxon>Bacteria</taxon>
        <taxon>Pseudomonadati</taxon>
        <taxon>Bacteroidota</taxon>
        <taxon>Sphingobacteriia</taxon>
        <taxon>Sphingobacteriales</taxon>
        <taxon>Sphingobacteriaceae</taxon>
        <taxon>Pseudopedobacter</taxon>
    </lineage>
</organism>